<reference evidence="2" key="1">
    <citation type="submission" date="2016-10" db="EMBL/GenBank/DDBJ databases">
        <authorList>
            <person name="Varghese N."/>
            <person name="Submissions S."/>
        </authorList>
    </citation>
    <scope>NUCLEOTIDE SEQUENCE [LARGE SCALE GENOMIC DNA]</scope>
    <source>
        <strain evidence="2">CGMCC 1.12041</strain>
    </source>
</reference>
<sequence>MHMLFRLFGPRRRKNQDEIASRVAEVIVHVLYDVGLDRFLKGTVLLDRQFRLHFYAAPPAPSAAILASLPVHELAEARVFSAHVHEQGIDAPTLERFTRSMADGFMRELRAQSAALRALPAARRTRISALFHA</sequence>
<dbReference type="RefSeq" id="WP_091875211.1">
    <property type="nucleotide sequence ID" value="NZ_FOLD01000016.1"/>
</dbReference>
<name>A0A1I1PHT6_9BURK</name>
<dbReference type="Proteomes" id="UP000198639">
    <property type="component" value="Unassembled WGS sequence"/>
</dbReference>
<dbReference type="AlphaFoldDB" id="A0A1I1PHT6"/>
<accession>A0A1I1PHT6</accession>
<gene>
    <name evidence="1" type="ORF">SAMN05216204_1165</name>
</gene>
<evidence type="ECO:0000313" key="2">
    <source>
        <dbReference type="Proteomes" id="UP000198639"/>
    </source>
</evidence>
<keyword evidence="2" id="KW-1185">Reference proteome</keyword>
<dbReference type="EMBL" id="FOLD01000016">
    <property type="protein sequence ID" value="SFD09355.1"/>
    <property type="molecule type" value="Genomic_DNA"/>
</dbReference>
<organism evidence="1 2">
    <name type="scientific">Massilia yuzhufengensis</name>
    <dbReference type="NCBI Taxonomy" id="1164594"/>
    <lineage>
        <taxon>Bacteria</taxon>
        <taxon>Pseudomonadati</taxon>
        <taxon>Pseudomonadota</taxon>
        <taxon>Betaproteobacteria</taxon>
        <taxon>Burkholderiales</taxon>
        <taxon>Oxalobacteraceae</taxon>
        <taxon>Telluria group</taxon>
        <taxon>Massilia</taxon>
    </lineage>
</organism>
<protein>
    <submittedName>
        <fullName evidence="1">Uncharacterized protein</fullName>
    </submittedName>
</protein>
<evidence type="ECO:0000313" key="1">
    <source>
        <dbReference type="EMBL" id="SFD09355.1"/>
    </source>
</evidence>
<proteinExistence type="predicted"/>
<dbReference type="OrthoDB" id="8758845at2"/>